<proteinExistence type="predicted"/>
<accession>A0A401UFL1</accession>
<keyword evidence="2" id="KW-1185">Reference proteome</keyword>
<dbReference type="EMBL" id="BHXQ01000011">
    <property type="protein sequence ID" value="GCC53691.1"/>
    <property type="molecule type" value="Genomic_DNA"/>
</dbReference>
<sequence>MKELSILLVVCLFGTVGTFAQDKKDFNLILVIDDIVWVSYTNLKIEIRDDAGSLKQTIGGLYYPGNLSFDKDEYEKLLAAKNDSMTLVIDYKEPGKNENKHQVFELPFSSSWLYHYFMIMRVYNLSNKKYMGVFDPLDKSRNYTFEIDYPGGQMLRVRNKIKKK</sequence>
<comment type="caution">
    <text evidence="1">The sequence shown here is derived from an EMBL/GenBank/DDBJ whole genome shotgun (WGS) entry which is preliminary data.</text>
</comment>
<organism evidence="1 2">
    <name type="scientific">Chryseotalea sanaruensis</name>
    <dbReference type="NCBI Taxonomy" id="2482724"/>
    <lineage>
        <taxon>Bacteria</taxon>
        <taxon>Pseudomonadati</taxon>
        <taxon>Bacteroidota</taxon>
        <taxon>Cytophagia</taxon>
        <taxon>Cytophagales</taxon>
        <taxon>Chryseotaleaceae</taxon>
        <taxon>Chryseotalea</taxon>
    </lineage>
</organism>
<name>A0A401UFL1_9BACT</name>
<protein>
    <submittedName>
        <fullName evidence="1">Uncharacterized protein</fullName>
    </submittedName>
</protein>
<dbReference type="Proteomes" id="UP000288227">
    <property type="component" value="Unassembled WGS sequence"/>
</dbReference>
<dbReference type="RefSeq" id="WP_127124345.1">
    <property type="nucleotide sequence ID" value="NZ_BHXQ01000011.1"/>
</dbReference>
<gene>
    <name evidence="1" type="ORF">SanaruYs_39360</name>
</gene>
<dbReference type="OrthoDB" id="5383110at2"/>
<dbReference type="AlphaFoldDB" id="A0A401UFL1"/>
<evidence type="ECO:0000313" key="2">
    <source>
        <dbReference type="Proteomes" id="UP000288227"/>
    </source>
</evidence>
<reference evidence="1 2" key="1">
    <citation type="submission" date="2018-11" db="EMBL/GenBank/DDBJ databases">
        <title>Chryseotalea sanarue gen. nov., sp., nov., a member of the family Cytophagaceae, isolated from a brackish lake in Hamamatsu Japan.</title>
        <authorList>
            <person name="Maejima Y."/>
            <person name="Iino T."/>
            <person name="Muraguchi Y."/>
            <person name="Fukuda K."/>
            <person name="Ohkuma M."/>
            <person name="Moriuchi R."/>
            <person name="Dohra H."/>
            <person name="Kimbara K."/>
            <person name="Shintani M."/>
        </authorList>
    </citation>
    <scope>NUCLEOTIDE SEQUENCE [LARGE SCALE GENOMIC DNA]</scope>
    <source>
        <strain evidence="1 2">Ys</strain>
    </source>
</reference>
<evidence type="ECO:0000313" key="1">
    <source>
        <dbReference type="EMBL" id="GCC53691.1"/>
    </source>
</evidence>